<dbReference type="EMBL" id="LJDB01000055">
    <property type="protein sequence ID" value="ONI40195.1"/>
    <property type="molecule type" value="Genomic_DNA"/>
</dbReference>
<keyword evidence="2" id="KW-1185">Reference proteome</keyword>
<proteinExistence type="predicted"/>
<accession>A0ACC8XC96</accession>
<dbReference type="Proteomes" id="UP000188605">
    <property type="component" value="Unassembled WGS sequence"/>
</dbReference>
<sequence length="314" mass="36152">MSNSNLDLTNDLAFKALYTYTGGGYNPQVIQEITLKAIYDLIRVKIKFKREDICFNPFPISAIKEIYTEEKDRKERLKKVKQNVLHDIDLQISKATMNVEMQNKYYEGMPNRVIKNLSLKISMAKHDSMNYIDNVRGDTVWLFGKKQIKGMNHPIVYVAPSFTDNIDNARPLDTTMGVGVCIHFKNKEFENNPEKYSKELLALVNICNNKVSGIKELDNMVNIFKEEYDINGFLNEALKMYNNDLGWELEEVRKEAREEALEEGEKKGEKKGLLLMVANTYKLTNDLNLAYASAATYNISEEVVNNYLKEQGLL</sequence>
<gene>
    <name evidence="1" type="ORF">AN396_01075</name>
</gene>
<name>A0ACC8XC96_9FIRM</name>
<evidence type="ECO:0000313" key="1">
    <source>
        <dbReference type="EMBL" id="ONI40195.1"/>
    </source>
</evidence>
<organism evidence="1 2">
    <name type="scientific">Candidatus Epulonipiscium fishelsonii</name>
    <dbReference type="NCBI Taxonomy" id="77094"/>
    <lineage>
        <taxon>Bacteria</taxon>
        <taxon>Bacillati</taxon>
        <taxon>Bacillota</taxon>
        <taxon>Clostridia</taxon>
        <taxon>Lachnospirales</taxon>
        <taxon>Lachnospiraceae</taxon>
        <taxon>Candidatus Epulonipiscium</taxon>
    </lineage>
</organism>
<evidence type="ECO:0000313" key="2">
    <source>
        <dbReference type="Proteomes" id="UP000188605"/>
    </source>
</evidence>
<protein>
    <submittedName>
        <fullName evidence="1">Uncharacterized protein</fullName>
    </submittedName>
</protein>
<comment type="caution">
    <text evidence="1">The sequence shown here is derived from an EMBL/GenBank/DDBJ whole genome shotgun (WGS) entry which is preliminary data.</text>
</comment>
<reference evidence="1" key="1">
    <citation type="submission" date="2016-08" db="EMBL/GenBank/DDBJ databases">
        <authorList>
            <person name="Ngugi D.K."/>
            <person name="Miyake S."/>
            <person name="Stingl U."/>
        </authorList>
    </citation>
    <scope>NUCLEOTIDE SEQUENCE</scope>
    <source>
        <strain evidence="1">SCG-B11WGA-EpuloA1</strain>
    </source>
</reference>